<protein>
    <submittedName>
        <fullName evidence="2">Pyridoxamine 5'-phosphate oxidase-related FMN-binding protein</fullName>
    </submittedName>
</protein>
<dbReference type="InterPro" id="IPR038725">
    <property type="entry name" value="YdaG_split_barrel_FMN-bd"/>
</dbReference>
<dbReference type="HOGENOM" id="CLU_091428_3_0_11"/>
<dbReference type="SUPFAM" id="SSF50475">
    <property type="entry name" value="FMN-binding split barrel"/>
    <property type="match status" value="1"/>
</dbReference>
<dbReference type="InParanoid" id="E3IXP8"/>
<dbReference type="PANTHER" id="PTHR34818:SF1">
    <property type="entry name" value="PROTEIN BLI-3"/>
    <property type="match status" value="1"/>
</dbReference>
<dbReference type="Gene3D" id="2.30.110.10">
    <property type="entry name" value="Electron Transport, Fmn-binding Protein, Chain A"/>
    <property type="match status" value="1"/>
</dbReference>
<dbReference type="Pfam" id="PF16242">
    <property type="entry name" value="Pyrid_ox_like"/>
    <property type="match status" value="1"/>
</dbReference>
<dbReference type="AlphaFoldDB" id="E3IXP8"/>
<proteinExistence type="predicted"/>
<dbReference type="STRING" id="298654.FraEuI1c_2168"/>
<evidence type="ECO:0000313" key="3">
    <source>
        <dbReference type="Proteomes" id="UP000002484"/>
    </source>
</evidence>
<keyword evidence="3" id="KW-1185">Reference proteome</keyword>
<accession>E3IXP8</accession>
<dbReference type="InterPro" id="IPR052917">
    <property type="entry name" value="Stress-Dev_Protein"/>
</dbReference>
<dbReference type="EMBL" id="CP002299">
    <property type="protein sequence ID" value="ADP80207.1"/>
    <property type="molecule type" value="Genomic_DNA"/>
</dbReference>
<gene>
    <name evidence="2" type="ordered locus">FraEuI1c_2168</name>
</gene>
<dbReference type="eggNOG" id="COG3871">
    <property type="taxonomic scope" value="Bacteria"/>
</dbReference>
<evidence type="ECO:0000313" key="2">
    <source>
        <dbReference type="EMBL" id="ADP80207.1"/>
    </source>
</evidence>
<feature type="domain" description="General stress protein FMN-binding split barrel" evidence="1">
    <location>
        <begin position="14"/>
        <end position="124"/>
    </location>
</feature>
<dbReference type="OrthoDB" id="157302at2"/>
<dbReference type="PANTHER" id="PTHR34818">
    <property type="entry name" value="PROTEIN BLI-3"/>
    <property type="match status" value="1"/>
</dbReference>
<sequence length="164" mass="18037">MLTVDAHELARTALDLLRRNPYGFLTTVAGGVPHTRLVQHLAVEDDATVWIGTSPRSRKAAEVADNAQVCFAVEDRAAFAYVAVQATSSLVHAEEERVARWREGLEAFFPDGPRGDDFVLLRLAPVRLELMSFVHGVHPDPYGLLPAVLGRSDDGWAVLPARRE</sequence>
<dbReference type="InterPro" id="IPR012349">
    <property type="entry name" value="Split_barrel_FMN-bd"/>
</dbReference>
<dbReference type="Proteomes" id="UP000002484">
    <property type="component" value="Chromosome"/>
</dbReference>
<evidence type="ECO:0000259" key="1">
    <source>
        <dbReference type="Pfam" id="PF16242"/>
    </source>
</evidence>
<dbReference type="RefSeq" id="WP_013423326.1">
    <property type="nucleotide sequence ID" value="NC_014666.1"/>
</dbReference>
<organism evidence="2 3">
    <name type="scientific">Pseudofrankia inefficax (strain DSM 45817 / CECT 9037 / DDB 130130 / EuI1c)</name>
    <name type="common">Frankia inefficax</name>
    <dbReference type="NCBI Taxonomy" id="298654"/>
    <lineage>
        <taxon>Bacteria</taxon>
        <taxon>Bacillati</taxon>
        <taxon>Actinomycetota</taxon>
        <taxon>Actinomycetes</taxon>
        <taxon>Frankiales</taxon>
        <taxon>Frankiaceae</taxon>
        <taxon>Pseudofrankia</taxon>
    </lineage>
</organism>
<dbReference type="KEGG" id="fri:FraEuI1c_2168"/>
<reference evidence="2 3" key="1">
    <citation type="submission" date="2010-10" db="EMBL/GenBank/DDBJ databases">
        <title>Complete sequence of Frankia sp. EuI1c.</title>
        <authorList>
            <consortium name="US DOE Joint Genome Institute"/>
            <person name="Lucas S."/>
            <person name="Copeland A."/>
            <person name="Lapidus A."/>
            <person name="Cheng J.-F."/>
            <person name="Bruce D."/>
            <person name="Goodwin L."/>
            <person name="Pitluck S."/>
            <person name="Chertkov O."/>
            <person name="Detter J.C."/>
            <person name="Han C."/>
            <person name="Tapia R."/>
            <person name="Land M."/>
            <person name="Hauser L."/>
            <person name="Jeffries C."/>
            <person name="Kyrpides N."/>
            <person name="Ivanova N."/>
            <person name="Mikhailova N."/>
            <person name="Beauchemin N."/>
            <person name="Sen A."/>
            <person name="Sur S.A."/>
            <person name="Gtari M."/>
            <person name="Wall L."/>
            <person name="Tisa L."/>
            <person name="Woyke T."/>
        </authorList>
    </citation>
    <scope>NUCLEOTIDE SEQUENCE [LARGE SCALE GENOMIC DNA]</scope>
    <source>
        <strain evidence="3">DSM 45817 / CECT 9037 / EuI1c</strain>
    </source>
</reference>
<name>E3IXP8_PSEI1</name>